<dbReference type="FunFam" id="1.10.300.10:FF:000001">
    <property type="entry name" value="Adenylosuccinate synthetase"/>
    <property type="match status" value="1"/>
</dbReference>
<comment type="pathway">
    <text evidence="8 10">Purine metabolism; AMP biosynthesis via de novo pathway; AMP from IMP: step 1/2.</text>
</comment>
<evidence type="ECO:0000313" key="11">
    <source>
        <dbReference type="EMBL" id="HIS74291.1"/>
    </source>
</evidence>
<evidence type="ECO:0000256" key="8">
    <source>
        <dbReference type="HAMAP-Rule" id="MF_00011"/>
    </source>
</evidence>
<reference evidence="11" key="2">
    <citation type="journal article" date="2021" name="PeerJ">
        <title>Extensive microbial diversity within the chicken gut microbiome revealed by metagenomics and culture.</title>
        <authorList>
            <person name="Gilroy R."/>
            <person name="Ravi A."/>
            <person name="Getino M."/>
            <person name="Pursley I."/>
            <person name="Horton D.L."/>
            <person name="Alikhan N.F."/>
            <person name="Baker D."/>
            <person name="Gharbi K."/>
            <person name="Hall N."/>
            <person name="Watson M."/>
            <person name="Adriaenssens E.M."/>
            <person name="Foster-Nyarko E."/>
            <person name="Jarju S."/>
            <person name="Secka A."/>
            <person name="Antonio M."/>
            <person name="Oren A."/>
            <person name="Chaudhuri R.R."/>
            <person name="La Ragione R."/>
            <person name="Hildebrand F."/>
            <person name="Pallen M.J."/>
        </authorList>
    </citation>
    <scope>NUCLEOTIDE SEQUENCE</scope>
    <source>
        <strain evidence="11">CHK152-2871</strain>
    </source>
</reference>
<dbReference type="Pfam" id="PF00709">
    <property type="entry name" value="Adenylsucc_synt"/>
    <property type="match status" value="1"/>
</dbReference>
<proteinExistence type="inferred from homology"/>
<dbReference type="PROSITE" id="PS00513">
    <property type="entry name" value="ADENYLOSUCCIN_SYN_2"/>
    <property type="match status" value="1"/>
</dbReference>
<dbReference type="InterPro" id="IPR033128">
    <property type="entry name" value="Adenylosuccin_syn_Lys_AS"/>
</dbReference>
<feature type="binding site" evidence="8">
    <location>
        <position position="13"/>
    </location>
    <ligand>
        <name>Mg(2+)</name>
        <dbReference type="ChEBI" id="CHEBI:18420"/>
    </ligand>
</feature>
<dbReference type="InterPro" id="IPR042109">
    <property type="entry name" value="Adenylosuccinate_synth_dom1"/>
</dbReference>
<dbReference type="GO" id="GO:0004019">
    <property type="term" value="F:adenylosuccinate synthase activity"/>
    <property type="evidence" value="ECO:0007669"/>
    <property type="project" value="UniProtKB-UniRule"/>
</dbReference>
<dbReference type="Proteomes" id="UP000886865">
    <property type="component" value="Unassembled WGS sequence"/>
</dbReference>
<comment type="similarity">
    <text evidence="8 10">Belongs to the adenylosuccinate synthetase family.</text>
</comment>
<comment type="function">
    <text evidence="8">Plays an important role in the de novo pathway of purine nucleotide biosynthesis. Catalyzes the first committed step in the biosynthesis of AMP from IMP.</text>
</comment>
<dbReference type="SUPFAM" id="SSF52540">
    <property type="entry name" value="P-loop containing nucleoside triphosphate hydrolases"/>
    <property type="match status" value="1"/>
</dbReference>
<keyword evidence="7 8" id="KW-0342">GTP-binding</keyword>
<dbReference type="FunFam" id="3.90.170.10:FF:000001">
    <property type="entry name" value="Adenylosuccinate synthetase"/>
    <property type="match status" value="1"/>
</dbReference>
<dbReference type="InterPro" id="IPR018220">
    <property type="entry name" value="Adenylosuccin_syn_GTP-bd"/>
</dbReference>
<feature type="active site" evidence="9">
    <location>
        <position position="143"/>
    </location>
</feature>
<evidence type="ECO:0000313" key="12">
    <source>
        <dbReference type="Proteomes" id="UP000886865"/>
    </source>
</evidence>
<dbReference type="NCBIfam" id="NF002223">
    <property type="entry name" value="PRK01117.1"/>
    <property type="match status" value="1"/>
</dbReference>
<keyword evidence="3 8" id="KW-0479">Metal-binding</keyword>
<feature type="binding site" evidence="8">
    <location>
        <begin position="334"/>
        <end position="336"/>
    </location>
    <ligand>
        <name>GTP</name>
        <dbReference type="ChEBI" id="CHEBI:37565"/>
    </ligand>
</feature>
<dbReference type="PANTHER" id="PTHR11846">
    <property type="entry name" value="ADENYLOSUCCINATE SYNTHETASE"/>
    <property type="match status" value="1"/>
</dbReference>
<comment type="cofactor">
    <cofactor evidence="8">
        <name>Mg(2+)</name>
        <dbReference type="ChEBI" id="CHEBI:18420"/>
    </cofactor>
    <text evidence="8">Binds 1 Mg(2+) ion per subunit.</text>
</comment>
<feature type="binding site" description="in other chain" evidence="8">
    <location>
        <position position="242"/>
    </location>
    <ligand>
        <name>IMP</name>
        <dbReference type="ChEBI" id="CHEBI:58053"/>
        <note>ligand shared between dimeric partners</note>
    </ligand>
</feature>
<dbReference type="AlphaFoldDB" id="A0A9D1FI58"/>
<keyword evidence="2 8" id="KW-0436">Ligase</keyword>
<feature type="binding site" description="in other chain" evidence="8">
    <location>
        <position position="227"/>
    </location>
    <ligand>
        <name>IMP</name>
        <dbReference type="ChEBI" id="CHEBI:58053"/>
        <note>ligand shared between dimeric partners</note>
    </ligand>
</feature>
<keyword evidence="5 8" id="KW-0658">Purine biosynthesis</keyword>
<feature type="active site" description="Proton acceptor" evidence="8">
    <location>
        <position position="13"/>
    </location>
</feature>
<dbReference type="SMART" id="SM00788">
    <property type="entry name" value="Adenylsucc_synt"/>
    <property type="match status" value="1"/>
</dbReference>
<dbReference type="CDD" id="cd03108">
    <property type="entry name" value="AdSS"/>
    <property type="match status" value="1"/>
</dbReference>
<dbReference type="NCBIfam" id="TIGR00184">
    <property type="entry name" value="purA"/>
    <property type="match status" value="1"/>
</dbReference>
<comment type="subcellular location">
    <subcellularLocation>
        <location evidence="8">Cytoplasm</location>
    </subcellularLocation>
</comment>
<evidence type="ECO:0000256" key="3">
    <source>
        <dbReference type="ARBA" id="ARBA00022723"/>
    </source>
</evidence>
<dbReference type="PANTHER" id="PTHR11846:SF0">
    <property type="entry name" value="ADENYLOSUCCINATE SYNTHETASE"/>
    <property type="match status" value="1"/>
</dbReference>
<accession>A0A9D1FI58</accession>
<feature type="binding site" description="in other chain" evidence="8">
    <location>
        <begin position="13"/>
        <end position="16"/>
    </location>
    <ligand>
        <name>IMP</name>
        <dbReference type="ChEBI" id="CHEBI:58053"/>
        <note>ligand shared between dimeric partners</note>
    </ligand>
</feature>
<keyword evidence="8" id="KW-0963">Cytoplasm</keyword>
<dbReference type="Gene3D" id="1.10.300.10">
    <property type="entry name" value="Adenylosuccinate Synthetase, subunit A, domain 2"/>
    <property type="match status" value="1"/>
</dbReference>
<dbReference type="HAMAP" id="MF_00011">
    <property type="entry name" value="Adenylosucc_synth"/>
    <property type="match status" value="1"/>
</dbReference>
<gene>
    <name evidence="8" type="primary">purA</name>
    <name evidence="11" type="ORF">IAA86_04640</name>
</gene>
<name>A0A9D1FI58_9BACT</name>
<dbReference type="EMBL" id="DVJQ01000040">
    <property type="protein sequence ID" value="HIS74291.1"/>
    <property type="molecule type" value="Genomic_DNA"/>
</dbReference>
<feature type="binding site" description="in other chain" evidence="8">
    <location>
        <position position="306"/>
    </location>
    <ligand>
        <name>IMP</name>
        <dbReference type="ChEBI" id="CHEBI:58053"/>
        <note>ligand shared between dimeric partners</note>
    </ligand>
</feature>
<feature type="binding site" evidence="8">
    <location>
        <begin position="302"/>
        <end position="308"/>
    </location>
    <ligand>
        <name>substrate</name>
    </ligand>
</feature>
<dbReference type="PROSITE" id="PS01266">
    <property type="entry name" value="ADENYLOSUCCIN_SYN_1"/>
    <property type="match status" value="1"/>
</dbReference>
<keyword evidence="6 8" id="KW-0460">Magnesium</keyword>
<dbReference type="Gene3D" id="3.40.440.10">
    <property type="entry name" value="Adenylosuccinate Synthetase, subunit A, domain 1"/>
    <property type="match status" value="1"/>
</dbReference>
<feature type="active site" description="Proton donor" evidence="8">
    <location>
        <position position="41"/>
    </location>
</feature>
<dbReference type="InterPro" id="IPR001114">
    <property type="entry name" value="Adenylosuccinate_synthetase"/>
</dbReference>
<dbReference type="InterPro" id="IPR042111">
    <property type="entry name" value="Adenylosuccinate_synth_dom3"/>
</dbReference>
<dbReference type="GO" id="GO:0005737">
    <property type="term" value="C:cytoplasm"/>
    <property type="evidence" value="ECO:0007669"/>
    <property type="project" value="UniProtKB-SubCell"/>
</dbReference>
<evidence type="ECO:0000256" key="1">
    <source>
        <dbReference type="ARBA" id="ARBA00011738"/>
    </source>
</evidence>
<feature type="binding site" evidence="8">
    <location>
        <position position="308"/>
    </location>
    <ligand>
        <name>GTP</name>
        <dbReference type="ChEBI" id="CHEBI:37565"/>
    </ligand>
</feature>
<feature type="binding site" evidence="8">
    <location>
        <position position="146"/>
    </location>
    <ligand>
        <name>IMP</name>
        <dbReference type="ChEBI" id="CHEBI:58053"/>
        <note>ligand shared between dimeric partners</note>
    </ligand>
</feature>
<feature type="binding site" evidence="8">
    <location>
        <begin position="12"/>
        <end position="18"/>
    </location>
    <ligand>
        <name>GTP</name>
        <dbReference type="ChEBI" id="CHEBI:37565"/>
    </ligand>
</feature>
<dbReference type="GO" id="GO:0005525">
    <property type="term" value="F:GTP binding"/>
    <property type="evidence" value="ECO:0007669"/>
    <property type="project" value="UniProtKB-UniRule"/>
</dbReference>
<dbReference type="InterPro" id="IPR027417">
    <property type="entry name" value="P-loop_NTPase"/>
</dbReference>
<feature type="binding site" description="in other chain" evidence="8">
    <location>
        <begin position="38"/>
        <end position="41"/>
    </location>
    <ligand>
        <name>IMP</name>
        <dbReference type="ChEBI" id="CHEBI:58053"/>
        <note>ligand shared between dimeric partners</note>
    </ligand>
</feature>
<protein>
    <recommendedName>
        <fullName evidence="8 10">Adenylosuccinate synthetase</fullName>
        <shortName evidence="8">AMPSase</shortName>
        <shortName evidence="8">AdSS</shortName>
        <ecNumber evidence="8 10">6.3.4.4</ecNumber>
    </recommendedName>
    <alternativeName>
        <fullName evidence="8">IMP--aspartate ligase</fullName>
    </alternativeName>
</protein>
<dbReference type="GO" id="GO:0000287">
    <property type="term" value="F:magnesium ion binding"/>
    <property type="evidence" value="ECO:0007669"/>
    <property type="project" value="UniProtKB-UniRule"/>
</dbReference>
<evidence type="ECO:0000256" key="7">
    <source>
        <dbReference type="ARBA" id="ARBA00023134"/>
    </source>
</evidence>
<organism evidence="11 12">
    <name type="scientific">Candidatus Galligastranaerophilus intestinavium</name>
    <dbReference type="NCBI Taxonomy" id="2840836"/>
    <lineage>
        <taxon>Bacteria</taxon>
        <taxon>Candidatus Galligastranaerophilus</taxon>
    </lineage>
</organism>
<dbReference type="GO" id="GO:0046040">
    <property type="term" value="P:IMP metabolic process"/>
    <property type="evidence" value="ECO:0007669"/>
    <property type="project" value="TreeGrafter"/>
</dbReference>
<evidence type="ECO:0000256" key="9">
    <source>
        <dbReference type="PROSITE-ProRule" id="PRU10134"/>
    </source>
</evidence>
<dbReference type="Gene3D" id="3.90.170.10">
    <property type="entry name" value="Adenylosuccinate Synthetase, subunit A, domain 3"/>
    <property type="match status" value="1"/>
</dbReference>
<evidence type="ECO:0000256" key="2">
    <source>
        <dbReference type="ARBA" id="ARBA00022598"/>
    </source>
</evidence>
<evidence type="ECO:0000256" key="4">
    <source>
        <dbReference type="ARBA" id="ARBA00022741"/>
    </source>
</evidence>
<feature type="binding site" evidence="8">
    <location>
        <begin position="418"/>
        <end position="420"/>
    </location>
    <ligand>
        <name>GTP</name>
        <dbReference type="ChEBI" id="CHEBI:37565"/>
    </ligand>
</feature>
<feature type="binding site" evidence="8">
    <location>
        <begin position="40"/>
        <end position="42"/>
    </location>
    <ligand>
        <name>GTP</name>
        <dbReference type="ChEBI" id="CHEBI:37565"/>
    </ligand>
</feature>
<dbReference type="InterPro" id="IPR042110">
    <property type="entry name" value="Adenylosuccinate_synth_dom2"/>
</dbReference>
<comment type="subunit">
    <text evidence="1 8">Homodimer.</text>
</comment>
<feature type="binding site" description="in other chain" evidence="8">
    <location>
        <position position="132"/>
    </location>
    <ligand>
        <name>IMP</name>
        <dbReference type="ChEBI" id="CHEBI:58053"/>
        <note>ligand shared between dimeric partners</note>
    </ligand>
</feature>
<evidence type="ECO:0000256" key="10">
    <source>
        <dbReference type="RuleBase" id="RU000520"/>
    </source>
</evidence>
<evidence type="ECO:0000256" key="5">
    <source>
        <dbReference type="ARBA" id="ARBA00022755"/>
    </source>
</evidence>
<dbReference type="GO" id="GO:0044208">
    <property type="term" value="P:'de novo' AMP biosynthetic process"/>
    <property type="evidence" value="ECO:0007669"/>
    <property type="project" value="UniProtKB-UniRule"/>
</dbReference>
<evidence type="ECO:0000256" key="6">
    <source>
        <dbReference type="ARBA" id="ARBA00022842"/>
    </source>
</evidence>
<comment type="caution">
    <text evidence="11">The sequence shown here is derived from an EMBL/GenBank/DDBJ whole genome shotgun (WGS) entry which is preliminary data.</text>
</comment>
<sequence>MKNTVVVGAQFGDEGKAKITDLLAHQADFIIRYQGGSNAGHTVVVDDKKYKFHLIPSGILYPDKICFMGAGVVICPEDFKKEVDEIISQGVSFDQIRKALRISPLAHITMPYHRAIDGWCETDLGEKKIGTTKKGIGPTYTDKYARCGIRVEDLFDENLLSDKLDVILPMKNKELQNVYGLKTYTKEEILKICKEYKEIFTPYVCFNWQEVIADAKKNKTILFEGAQGVMLDIDYGTYPYVTSSNPVAGGAAIGGSMGPLVIQEVIGVFKAYTTRVGEGPFVTELTDETGKTIQQTGAEYGTTTGRARRCGWFDAVFGKYSVLVGGISSAAITKLDVFDKFDEIKICTGYKNKKTCEIIKQYPTKVATHYNYEPVYERFRGWKTDISNIRKFEDLPEAAKVYIEKIEELLGVPVKIISVGPNRDQTIFK</sequence>
<keyword evidence="4 8" id="KW-0547">Nucleotide-binding</keyword>
<reference evidence="11" key="1">
    <citation type="submission" date="2020-10" db="EMBL/GenBank/DDBJ databases">
        <authorList>
            <person name="Gilroy R."/>
        </authorList>
    </citation>
    <scope>NUCLEOTIDE SEQUENCE</scope>
    <source>
        <strain evidence="11">CHK152-2871</strain>
    </source>
</reference>
<comment type="catalytic activity">
    <reaction evidence="8 10">
        <text>IMP + L-aspartate + GTP = N(6)-(1,2-dicarboxyethyl)-AMP + GDP + phosphate + 2 H(+)</text>
        <dbReference type="Rhea" id="RHEA:15753"/>
        <dbReference type="ChEBI" id="CHEBI:15378"/>
        <dbReference type="ChEBI" id="CHEBI:29991"/>
        <dbReference type="ChEBI" id="CHEBI:37565"/>
        <dbReference type="ChEBI" id="CHEBI:43474"/>
        <dbReference type="ChEBI" id="CHEBI:57567"/>
        <dbReference type="ChEBI" id="CHEBI:58053"/>
        <dbReference type="ChEBI" id="CHEBI:58189"/>
        <dbReference type="EC" id="6.3.4.4"/>
    </reaction>
</comment>
<dbReference type="EC" id="6.3.4.4" evidence="8 10"/>
<feature type="binding site" evidence="8">
    <location>
        <position position="40"/>
    </location>
    <ligand>
        <name>Mg(2+)</name>
        <dbReference type="ChEBI" id="CHEBI:18420"/>
    </ligand>
</feature>